<dbReference type="Proteomes" id="UP000306753">
    <property type="component" value="Unassembled WGS sequence"/>
</dbReference>
<name>A0A5R9R5E2_9GAMM</name>
<evidence type="ECO:0000313" key="3">
    <source>
        <dbReference type="EMBL" id="TLX65275.1"/>
    </source>
</evidence>
<reference evidence="3 4" key="1">
    <citation type="journal article" date="2017" name="Eur. J. Clin. Microbiol. Infect. Dis.">
        <title>Uncommonly isolated clinical Pseudomonas: identification and phylogenetic assignation.</title>
        <authorList>
            <person name="Mulet M."/>
            <person name="Gomila M."/>
            <person name="Ramirez A."/>
            <person name="Cardew S."/>
            <person name="Moore E.R."/>
            <person name="Lalucat J."/>
            <person name="Garcia-Valdes E."/>
        </authorList>
    </citation>
    <scope>NUCLEOTIDE SEQUENCE [LARGE SCALE GENOMIC DNA]</scope>
    <source>
        <strain evidence="3 4">SD129</strain>
    </source>
</reference>
<keyword evidence="4" id="KW-1185">Reference proteome</keyword>
<feature type="region of interest" description="Disordered" evidence="1">
    <location>
        <begin position="35"/>
        <end position="63"/>
    </location>
</feature>
<dbReference type="EMBL" id="QLAG01000002">
    <property type="protein sequence ID" value="TLX65275.1"/>
    <property type="molecule type" value="Genomic_DNA"/>
</dbReference>
<keyword evidence="2" id="KW-0472">Membrane</keyword>
<proteinExistence type="predicted"/>
<sequence>MMTPALLICAMIGGWLLVAAAMLWGMLRIARRHYPRETSERPVQRTSRRRSRTSQVPALSLNA</sequence>
<evidence type="ECO:0000256" key="1">
    <source>
        <dbReference type="SAM" id="MobiDB-lite"/>
    </source>
</evidence>
<protein>
    <submittedName>
        <fullName evidence="3">Uncharacterized protein</fullName>
    </submittedName>
</protein>
<keyword evidence="2" id="KW-1133">Transmembrane helix</keyword>
<accession>A0A5R9R5E2</accession>
<comment type="caution">
    <text evidence="3">The sequence shown here is derived from an EMBL/GenBank/DDBJ whole genome shotgun (WGS) entry which is preliminary data.</text>
</comment>
<organism evidence="3 4">
    <name type="scientific">Stutzerimonas nosocomialis</name>
    <dbReference type="NCBI Taxonomy" id="1056496"/>
    <lineage>
        <taxon>Bacteria</taxon>
        <taxon>Pseudomonadati</taxon>
        <taxon>Pseudomonadota</taxon>
        <taxon>Gammaproteobacteria</taxon>
        <taxon>Pseudomonadales</taxon>
        <taxon>Pseudomonadaceae</taxon>
        <taxon>Stutzerimonas</taxon>
    </lineage>
</organism>
<keyword evidence="2" id="KW-0812">Transmembrane</keyword>
<dbReference type="AlphaFoldDB" id="A0A5R9R5E2"/>
<feature type="transmembrane region" description="Helical" evidence="2">
    <location>
        <begin position="6"/>
        <end position="27"/>
    </location>
</feature>
<evidence type="ECO:0000313" key="4">
    <source>
        <dbReference type="Proteomes" id="UP000306753"/>
    </source>
</evidence>
<evidence type="ECO:0000256" key="2">
    <source>
        <dbReference type="SAM" id="Phobius"/>
    </source>
</evidence>
<gene>
    <name evidence="3" type="ORF">DN820_02910</name>
</gene>